<organism evidence="1 2">
    <name type="scientific">Nephila pilipes</name>
    <name type="common">Giant wood spider</name>
    <name type="synonym">Nephila maculata</name>
    <dbReference type="NCBI Taxonomy" id="299642"/>
    <lineage>
        <taxon>Eukaryota</taxon>
        <taxon>Metazoa</taxon>
        <taxon>Ecdysozoa</taxon>
        <taxon>Arthropoda</taxon>
        <taxon>Chelicerata</taxon>
        <taxon>Arachnida</taxon>
        <taxon>Araneae</taxon>
        <taxon>Araneomorphae</taxon>
        <taxon>Entelegynae</taxon>
        <taxon>Araneoidea</taxon>
        <taxon>Nephilidae</taxon>
        <taxon>Nephila</taxon>
    </lineage>
</organism>
<name>A0A8X6N4Z5_NEPPI</name>
<dbReference type="Proteomes" id="UP000887013">
    <property type="component" value="Unassembled WGS sequence"/>
</dbReference>
<accession>A0A8X6N4Z5</accession>
<evidence type="ECO:0000313" key="1">
    <source>
        <dbReference type="EMBL" id="GFS94581.1"/>
    </source>
</evidence>
<protein>
    <submittedName>
        <fullName evidence="1">Uncharacterized protein</fullName>
    </submittedName>
</protein>
<gene>
    <name evidence="1" type="ORF">NPIL_161181</name>
</gene>
<sequence>MLFLCESPFSVHPAIGCFSSGGNRGPRNNPAFKCEVSDIERADELSDIAPMNSSRILVRALLEGMEYQPAPLRLIDSIPQRCSAFMRQETYRP</sequence>
<keyword evidence="2" id="KW-1185">Reference proteome</keyword>
<comment type="caution">
    <text evidence="1">The sequence shown here is derived from an EMBL/GenBank/DDBJ whole genome shotgun (WGS) entry which is preliminary data.</text>
</comment>
<reference evidence="1" key="1">
    <citation type="submission" date="2020-08" db="EMBL/GenBank/DDBJ databases">
        <title>Multicomponent nature underlies the extraordinary mechanical properties of spider dragline silk.</title>
        <authorList>
            <person name="Kono N."/>
            <person name="Nakamura H."/>
            <person name="Mori M."/>
            <person name="Yoshida Y."/>
            <person name="Ohtoshi R."/>
            <person name="Malay A.D."/>
            <person name="Moran D.A.P."/>
            <person name="Tomita M."/>
            <person name="Numata K."/>
            <person name="Arakawa K."/>
        </authorList>
    </citation>
    <scope>NUCLEOTIDE SEQUENCE</scope>
</reference>
<proteinExistence type="predicted"/>
<dbReference type="AlphaFoldDB" id="A0A8X6N4Z5"/>
<dbReference type="EMBL" id="BMAW01100378">
    <property type="protein sequence ID" value="GFS94581.1"/>
    <property type="molecule type" value="Genomic_DNA"/>
</dbReference>
<evidence type="ECO:0000313" key="2">
    <source>
        <dbReference type="Proteomes" id="UP000887013"/>
    </source>
</evidence>